<evidence type="ECO:0000256" key="5">
    <source>
        <dbReference type="ARBA" id="ARBA00023136"/>
    </source>
</evidence>
<sequence>MNIVNKLTIRHLKENKRRTLVTILGTIISAAMISAVATLGVSYADLLKKDHIEANGDWHVVYKDLSFEQTEGIRNDSETEILSLIQESGFAKLEDPPTKNKPYLFIQKMNEEAYEQFSVEISEGRLPQSEDELIISESAEDVHLEIGDTLTLEVGTRYSDSTWAVEQGEFLTNDNQVDMDEEGNQIETLIDTEEMTYTIVGSFERPGWERGWSPSYMALSSLDLTKPLMSETMDAYVSLNSLNRSLYDHASGLAEELDISSVSFNGGLLQLSGITASDTMDRTRLGLLVVIISIIIIGSVALIFNAFAISVSERSRHLGMLSSVGATKKQKRNSVFFEGFIVGIISIPIGILSGIAGIAVTFAVINPIIDSIGLDESLKVVVTPFSMVAAVLISAATIFISTWLPAHRASRITAMDAIRQTHDIKLKNKTVRTSNYVRKWLGLEAELGLKNLKRNKKRYHITVLSLIVSIVLFLSVSYFTQSLKQSYQLAEDTVNYDVQVYTTEEEILPELLERIGELTDVTDYQLRKETNLTMYVDEDEIAPEINKSHIMQDEDGRYIYSVNLTALDEKSLHDYAKQAGFDGNLNDTELAAIVVDDISYEDYELGKYIETKAIRTEVGRTLPLFEENWETNKRKDLPPLTVSVLTGEVPMGPKNQGPGSLEVIVSESTFESILSETEEAFVNQSVYMTSDNPTVTQMELEQLEFFNQFAIDNLHDIRESDAQMITVISVFIYGFITLITLISLANILNTISTGVALRKREFAMLRSVGMTQASFKKMMMYESAFYGIKSLFYGIPISIAIMYLIYYQTQYGFTYTFQVPWLHVLGVIVAIFGIVSLAMLYSLAKTKQETIIEGLTQENQ</sequence>
<evidence type="ECO:0000256" key="4">
    <source>
        <dbReference type="ARBA" id="ARBA00022989"/>
    </source>
</evidence>
<name>A0ABT9YLC2_9BACI</name>
<feature type="transmembrane region" description="Helical" evidence="7">
    <location>
        <begin position="285"/>
        <end position="311"/>
    </location>
</feature>
<feature type="transmembrane region" description="Helical" evidence="7">
    <location>
        <begin position="730"/>
        <end position="757"/>
    </location>
</feature>
<dbReference type="EMBL" id="JAUSUA010000005">
    <property type="protein sequence ID" value="MDQ0208393.1"/>
    <property type="molecule type" value="Genomic_DNA"/>
</dbReference>
<evidence type="ECO:0000256" key="1">
    <source>
        <dbReference type="ARBA" id="ARBA00004651"/>
    </source>
</evidence>
<accession>A0ABT9YLC2</accession>
<feature type="transmembrane region" description="Helical" evidence="7">
    <location>
        <begin position="459"/>
        <end position="479"/>
    </location>
</feature>
<dbReference type="Proteomes" id="UP001225034">
    <property type="component" value="Unassembled WGS sequence"/>
</dbReference>
<feature type="domain" description="ABC3 transporter permease C-terminal" evidence="8">
    <location>
        <begin position="735"/>
        <end position="846"/>
    </location>
</feature>
<keyword evidence="4 7" id="KW-1133">Transmembrane helix</keyword>
<feature type="transmembrane region" description="Helical" evidence="7">
    <location>
        <begin position="20"/>
        <end position="44"/>
    </location>
</feature>
<feature type="transmembrane region" description="Helical" evidence="7">
    <location>
        <begin position="784"/>
        <end position="806"/>
    </location>
</feature>
<gene>
    <name evidence="9" type="ORF">J2S05_003204</name>
</gene>
<keyword evidence="3 7" id="KW-0812">Transmembrane</keyword>
<dbReference type="PANTHER" id="PTHR30572">
    <property type="entry name" value="MEMBRANE COMPONENT OF TRANSPORTER-RELATED"/>
    <property type="match status" value="1"/>
</dbReference>
<feature type="transmembrane region" description="Helical" evidence="7">
    <location>
        <begin position="385"/>
        <end position="406"/>
    </location>
</feature>
<evidence type="ECO:0000313" key="10">
    <source>
        <dbReference type="Proteomes" id="UP001225034"/>
    </source>
</evidence>
<dbReference type="InterPro" id="IPR050250">
    <property type="entry name" value="Macrolide_Exporter_MacB"/>
</dbReference>
<feature type="domain" description="ABC3 transporter permease C-terminal" evidence="8">
    <location>
        <begin position="290"/>
        <end position="413"/>
    </location>
</feature>
<keyword evidence="5 7" id="KW-0472">Membrane</keyword>
<reference evidence="9 10" key="1">
    <citation type="submission" date="2023-07" db="EMBL/GenBank/DDBJ databases">
        <title>Genomic Encyclopedia of Type Strains, Phase IV (KMG-IV): sequencing the most valuable type-strain genomes for metagenomic binning, comparative biology and taxonomic classification.</title>
        <authorList>
            <person name="Goeker M."/>
        </authorList>
    </citation>
    <scope>NUCLEOTIDE SEQUENCE [LARGE SCALE GENOMIC DNA]</scope>
    <source>
        <strain evidence="9 10">DSM 19154</strain>
    </source>
</reference>
<dbReference type="RefSeq" id="WP_306984422.1">
    <property type="nucleotide sequence ID" value="NZ_JAUSUA010000005.1"/>
</dbReference>
<dbReference type="InterPro" id="IPR003838">
    <property type="entry name" value="ABC3_permease_C"/>
</dbReference>
<evidence type="ECO:0000256" key="2">
    <source>
        <dbReference type="ARBA" id="ARBA00022475"/>
    </source>
</evidence>
<feature type="transmembrane region" description="Helical" evidence="7">
    <location>
        <begin position="335"/>
        <end position="365"/>
    </location>
</feature>
<evidence type="ECO:0000256" key="3">
    <source>
        <dbReference type="ARBA" id="ARBA00022692"/>
    </source>
</evidence>
<comment type="caution">
    <text evidence="9">The sequence shown here is derived from an EMBL/GenBank/DDBJ whole genome shotgun (WGS) entry which is preliminary data.</text>
</comment>
<proteinExistence type="inferred from homology"/>
<dbReference type="Pfam" id="PF02687">
    <property type="entry name" value="FtsX"/>
    <property type="match status" value="2"/>
</dbReference>
<keyword evidence="2" id="KW-1003">Cell membrane</keyword>
<evidence type="ECO:0000256" key="7">
    <source>
        <dbReference type="SAM" id="Phobius"/>
    </source>
</evidence>
<dbReference type="PANTHER" id="PTHR30572:SF4">
    <property type="entry name" value="ABC TRANSPORTER PERMEASE YTRF"/>
    <property type="match status" value="1"/>
</dbReference>
<evidence type="ECO:0000259" key="8">
    <source>
        <dbReference type="Pfam" id="PF02687"/>
    </source>
</evidence>
<comment type="subcellular location">
    <subcellularLocation>
        <location evidence="1">Cell membrane</location>
        <topology evidence="1">Multi-pass membrane protein</topology>
    </subcellularLocation>
</comment>
<feature type="transmembrane region" description="Helical" evidence="7">
    <location>
        <begin position="821"/>
        <end position="843"/>
    </location>
</feature>
<organism evidence="9 10">
    <name type="scientific">Alkalicoccobacillus murimartini</name>
    <dbReference type="NCBI Taxonomy" id="171685"/>
    <lineage>
        <taxon>Bacteria</taxon>
        <taxon>Bacillati</taxon>
        <taxon>Bacillota</taxon>
        <taxon>Bacilli</taxon>
        <taxon>Bacillales</taxon>
        <taxon>Bacillaceae</taxon>
        <taxon>Alkalicoccobacillus</taxon>
    </lineage>
</organism>
<comment type="similarity">
    <text evidence="6">Belongs to the ABC-4 integral membrane protein family.</text>
</comment>
<evidence type="ECO:0000256" key="6">
    <source>
        <dbReference type="ARBA" id="ARBA00038076"/>
    </source>
</evidence>
<protein>
    <submittedName>
        <fullName evidence="9">ABC transport system permease protein</fullName>
    </submittedName>
</protein>
<keyword evidence="10" id="KW-1185">Reference proteome</keyword>
<evidence type="ECO:0000313" key="9">
    <source>
        <dbReference type="EMBL" id="MDQ0208393.1"/>
    </source>
</evidence>